<feature type="transmembrane region" description="Helical" evidence="6">
    <location>
        <begin position="197"/>
        <end position="219"/>
    </location>
</feature>
<sequence length="382" mass="41547">MLNITSSSISWKEDVTKFLKHAKSYLAVIFLQIVYAGSAIIAKAALNKGISHYAFAVYRNLFAVLAFAPFAIVLERKVRPRMTIPVLVKILLLGSLQPVLGLNLYFAGMKYTTATYATAMTNTLPAISFVLAWILRLEQVKIRSLYSHAKIAGTLVSVGGAMIMTLVKGATIGLPWTRNQTGVHSTTATHAQDPVKGAIMLLASCFFCASFCILQAITLKSYPAGLSLTSLICVAGAIESVVITLIAERGHPNIWSLHFDIVLLAYVYCGIMTTGVGFYISGVVMKARGPVFVTAFGPLCMIVVAFISSFILAEELNFGRIFGAIVIVLGLYFVLWGKSKDQISSSKSNNIDQIDLIEQQQSETNLTRNSLHNDCSCPMQPK</sequence>
<evidence type="ECO:0000256" key="5">
    <source>
        <dbReference type="ARBA" id="ARBA00023136"/>
    </source>
</evidence>
<proteinExistence type="inferred from homology"/>
<keyword evidence="9" id="KW-1185">Reference proteome</keyword>
<feature type="transmembrane region" description="Helical" evidence="6">
    <location>
        <begin position="155"/>
        <end position="177"/>
    </location>
</feature>
<feature type="transmembrane region" description="Helical" evidence="6">
    <location>
        <begin position="114"/>
        <end position="135"/>
    </location>
</feature>
<comment type="caution">
    <text evidence="8">The sequence shown here is derived from an EMBL/GenBank/DDBJ whole genome shotgun (WGS) entry which is preliminary data.</text>
</comment>
<protein>
    <recommendedName>
        <fullName evidence="6">WAT1-related protein</fullName>
    </recommendedName>
</protein>
<accession>A0ABD2ZWJ1</accession>
<dbReference type="InterPro" id="IPR000620">
    <property type="entry name" value="EamA_dom"/>
</dbReference>
<name>A0ABD2ZWJ1_9GENT</name>
<evidence type="ECO:0000256" key="1">
    <source>
        <dbReference type="ARBA" id="ARBA00004141"/>
    </source>
</evidence>
<evidence type="ECO:0000256" key="2">
    <source>
        <dbReference type="ARBA" id="ARBA00007635"/>
    </source>
</evidence>
<dbReference type="AlphaFoldDB" id="A0ABD2ZWJ1"/>
<dbReference type="Proteomes" id="UP001630127">
    <property type="component" value="Unassembled WGS sequence"/>
</dbReference>
<dbReference type="PANTHER" id="PTHR31218">
    <property type="entry name" value="WAT1-RELATED PROTEIN"/>
    <property type="match status" value="1"/>
</dbReference>
<evidence type="ECO:0000256" key="3">
    <source>
        <dbReference type="ARBA" id="ARBA00022692"/>
    </source>
</evidence>
<comment type="similarity">
    <text evidence="2 6">Belongs to the drug/metabolite transporter (DMT) superfamily. Plant drug/metabolite exporter (P-DME) (TC 2.A.7.4) family.</text>
</comment>
<feature type="transmembrane region" description="Helical" evidence="6">
    <location>
        <begin position="292"/>
        <end position="312"/>
    </location>
</feature>
<feature type="domain" description="EamA" evidence="7">
    <location>
        <begin position="24"/>
        <end position="164"/>
    </location>
</feature>
<feature type="transmembrane region" description="Helical" evidence="6">
    <location>
        <begin position="318"/>
        <end position="337"/>
    </location>
</feature>
<feature type="transmembrane region" description="Helical" evidence="6">
    <location>
        <begin position="52"/>
        <end position="74"/>
    </location>
</feature>
<evidence type="ECO:0000256" key="4">
    <source>
        <dbReference type="ARBA" id="ARBA00022989"/>
    </source>
</evidence>
<dbReference type="InterPro" id="IPR037185">
    <property type="entry name" value="EmrE-like"/>
</dbReference>
<dbReference type="Pfam" id="PF00892">
    <property type="entry name" value="EamA"/>
    <property type="match status" value="2"/>
</dbReference>
<feature type="transmembrane region" description="Helical" evidence="6">
    <location>
        <begin position="226"/>
        <end position="247"/>
    </location>
</feature>
<evidence type="ECO:0000259" key="7">
    <source>
        <dbReference type="Pfam" id="PF00892"/>
    </source>
</evidence>
<comment type="subcellular location">
    <subcellularLocation>
        <location evidence="1 6">Membrane</location>
        <topology evidence="1 6">Multi-pass membrane protein</topology>
    </subcellularLocation>
</comment>
<reference evidence="8 9" key="1">
    <citation type="submission" date="2024-11" db="EMBL/GenBank/DDBJ databases">
        <title>A near-complete genome assembly of Cinchona calisaya.</title>
        <authorList>
            <person name="Lian D.C."/>
            <person name="Zhao X.W."/>
            <person name="Wei L."/>
        </authorList>
    </citation>
    <scope>NUCLEOTIDE SEQUENCE [LARGE SCALE GENOMIC DNA]</scope>
    <source>
        <tissue evidence="8">Nenye</tissue>
    </source>
</reference>
<keyword evidence="4 6" id="KW-1133">Transmembrane helix</keyword>
<feature type="transmembrane region" description="Helical" evidence="6">
    <location>
        <begin position="259"/>
        <end position="280"/>
    </location>
</feature>
<keyword evidence="5 6" id="KW-0472">Membrane</keyword>
<dbReference type="SUPFAM" id="SSF103481">
    <property type="entry name" value="Multidrug resistance efflux transporter EmrE"/>
    <property type="match status" value="2"/>
</dbReference>
<dbReference type="GO" id="GO:0016020">
    <property type="term" value="C:membrane"/>
    <property type="evidence" value="ECO:0007669"/>
    <property type="project" value="UniProtKB-SubCell"/>
</dbReference>
<evidence type="ECO:0000313" key="9">
    <source>
        <dbReference type="Proteomes" id="UP001630127"/>
    </source>
</evidence>
<dbReference type="InterPro" id="IPR030184">
    <property type="entry name" value="WAT1-related"/>
</dbReference>
<feature type="transmembrane region" description="Helical" evidence="6">
    <location>
        <begin position="86"/>
        <end position="108"/>
    </location>
</feature>
<feature type="domain" description="EamA" evidence="7">
    <location>
        <begin position="196"/>
        <end position="335"/>
    </location>
</feature>
<gene>
    <name evidence="8" type="ORF">ACH5RR_016616</name>
</gene>
<feature type="transmembrane region" description="Helical" evidence="6">
    <location>
        <begin position="25"/>
        <end position="46"/>
    </location>
</feature>
<evidence type="ECO:0000256" key="6">
    <source>
        <dbReference type="RuleBase" id="RU363077"/>
    </source>
</evidence>
<organism evidence="8 9">
    <name type="scientific">Cinchona calisaya</name>
    <dbReference type="NCBI Taxonomy" id="153742"/>
    <lineage>
        <taxon>Eukaryota</taxon>
        <taxon>Viridiplantae</taxon>
        <taxon>Streptophyta</taxon>
        <taxon>Embryophyta</taxon>
        <taxon>Tracheophyta</taxon>
        <taxon>Spermatophyta</taxon>
        <taxon>Magnoliopsida</taxon>
        <taxon>eudicotyledons</taxon>
        <taxon>Gunneridae</taxon>
        <taxon>Pentapetalae</taxon>
        <taxon>asterids</taxon>
        <taxon>lamiids</taxon>
        <taxon>Gentianales</taxon>
        <taxon>Rubiaceae</taxon>
        <taxon>Cinchonoideae</taxon>
        <taxon>Cinchoneae</taxon>
        <taxon>Cinchona</taxon>
    </lineage>
</organism>
<keyword evidence="3 6" id="KW-0812">Transmembrane</keyword>
<dbReference type="EMBL" id="JBJUIK010000007">
    <property type="protein sequence ID" value="KAL3523782.1"/>
    <property type="molecule type" value="Genomic_DNA"/>
</dbReference>
<evidence type="ECO:0000313" key="8">
    <source>
        <dbReference type="EMBL" id="KAL3523782.1"/>
    </source>
</evidence>